<dbReference type="EMBL" id="HG937692">
    <property type="protein sequence ID" value="CDP36707.1"/>
    <property type="molecule type" value="Genomic_DNA"/>
</dbReference>
<dbReference type="GO" id="GO:0003735">
    <property type="term" value="F:structural constituent of ribosome"/>
    <property type="evidence" value="ECO:0007669"/>
    <property type="project" value="TreeGrafter"/>
</dbReference>
<dbReference type="AlphaFoldDB" id="A0A060TCX3"/>
<gene>
    <name evidence="2" type="ORF">GNLVRS02_ARAD1B19140g</name>
</gene>
<dbReference type="InterPro" id="IPR016712">
    <property type="entry name" value="Rbsml_bS1m-like"/>
</dbReference>
<dbReference type="Pfam" id="PF11709">
    <property type="entry name" value="Mit_ribos_Mrp51"/>
    <property type="match status" value="1"/>
</dbReference>
<feature type="compositionally biased region" description="Low complexity" evidence="1">
    <location>
        <begin position="121"/>
        <end position="134"/>
    </location>
</feature>
<name>A0A060TCX3_BLAAD</name>
<dbReference type="PhylomeDB" id="A0A060TCX3"/>
<reference evidence="2" key="2">
    <citation type="submission" date="2014-06" db="EMBL/GenBank/DDBJ databases">
        <title>The complete genome of Blastobotrys (Arxula) adeninivorans LS3 - a yeast of biotechnological interest.</title>
        <authorList>
            <person name="Kunze G."/>
            <person name="Gaillardin C."/>
            <person name="Czernicka M."/>
            <person name="Durrens P."/>
            <person name="Martin T."/>
            <person name="Boer E."/>
            <person name="Gabaldon T."/>
            <person name="Cruz J."/>
            <person name="Talla E."/>
            <person name="Marck C."/>
            <person name="Goffeau A."/>
            <person name="Barbe V."/>
            <person name="Baret P."/>
            <person name="Baronian K."/>
            <person name="Beier S."/>
            <person name="Bleykasten C."/>
            <person name="Bode R."/>
            <person name="Casaregola S."/>
            <person name="Despons L."/>
            <person name="Fairhead C."/>
            <person name="Giersberg M."/>
            <person name="Gierski P."/>
            <person name="Hahnel U."/>
            <person name="Hartmann A."/>
            <person name="Jankowska D."/>
            <person name="Jubin C."/>
            <person name="Jung P."/>
            <person name="Lafontaine I."/>
            <person name="Leh-Louis V."/>
            <person name="Lemaire M."/>
            <person name="Marcet-Houben M."/>
            <person name="Mascher M."/>
            <person name="Morel G."/>
            <person name="Richard G.-F."/>
            <person name="Riechen J."/>
            <person name="Sacerdot C."/>
            <person name="Sarkar A."/>
            <person name="Savel G."/>
            <person name="Schacherer J."/>
            <person name="Sherman D."/>
            <person name="Straub M.-L."/>
            <person name="Stein N."/>
            <person name="Thierry A."/>
            <person name="Trautwein-Schult A."/>
            <person name="Westhof E."/>
            <person name="Worch S."/>
            <person name="Dujon B."/>
            <person name="Souciet J.-L."/>
            <person name="Wincker P."/>
            <person name="Scholz U."/>
            <person name="Neuveglise N."/>
        </authorList>
    </citation>
    <scope>NUCLEOTIDE SEQUENCE</scope>
    <source>
        <strain evidence="2">LS3</strain>
    </source>
</reference>
<organism evidence="2">
    <name type="scientific">Blastobotrys adeninivorans</name>
    <name type="common">Yeast</name>
    <name type="synonym">Arxula adeninivorans</name>
    <dbReference type="NCBI Taxonomy" id="409370"/>
    <lineage>
        <taxon>Eukaryota</taxon>
        <taxon>Fungi</taxon>
        <taxon>Dikarya</taxon>
        <taxon>Ascomycota</taxon>
        <taxon>Saccharomycotina</taxon>
        <taxon>Dipodascomycetes</taxon>
        <taxon>Dipodascales</taxon>
        <taxon>Trichomonascaceae</taxon>
        <taxon>Blastobotrys</taxon>
    </lineage>
</organism>
<dbReference type="GO" id="GO:0070124">
    <property type="term" value="P:mitochondrial translational initiation"/>
    <property type="evidence" value="ECO:0007669"/>
    <property type="project" value="TreeGrafter"/>
</dbReference>
<evidence type="ECO:0000313" key="2">
    <source>
        <dbReference type="EMBL" id="CDP36707.1"/>
    </source>
</evidence>
<protein>
    <submittedName>
        <fullName evidence="2">ARAD1B19140p</fullName>
    </submittedName>
</protein>
<accession>A0A060TCX3</accession>
<dbReference type="GO" id="GO:0005763">
    <property type="term" value="C:mitochondrial small ribosomal subunit"/>
    <property type="evidence" value="ECO:0007669"/>
    <property type="project" value="TreeGrafter"/>
</dbReference>
<proteinExistence type="predicted"/>
<evidence type="ECO:0000256" key="1">
    <source>
        <dbReference type="SAM" id="MobiDB-lite"/>
    </source>
</evidence>
<sequence>MEFPGLLRTSRLSSLAHPIKQSMNEMSSANPYPRYQVLATTPSSLYRRNWGVKAPIPSKHQSPYVVLDALDSPHGIAQYQAGASFVRKQQRFRELGVPLNLSPGADDYFHIRSAENRRPTLRSLSSSKVQKLLKQAPSKRQEFVKHLETRSKAEASSGPSTGTSGYLDSSLFAEAAVSQNSSSARHFNRSEMDLGRVASSFMGLSPERWESYGKKTRGPIGLNYGVKGTLHNTPKGIMNGKIVQGRVAVSKTTGSYAGRGPIRACGIVGGFVVDTPIVSTVDSATKVKKVQQFYVRSAHVVGPSMLKIHANTVGNQLL</sequence>
<feature type="region of interest" description="Disordered" evidence="1">
    <location>
        <begin position="120"/>
        <end position="142"/>
    </location>
</feature>
<dbReference type="PANTHER" id="PTHR28058:SF1">
    <property type="entry name" value="SMALL RIBOSOMAL SUBUNIT PROTEIN BS1M"/>
    <property type="match status" value="1"/>
</dbReference>
<dbReference type="PANTHER" id="PTHR28058">
    <property type="entry name" value="37S RIBOSOMAL PROTEIN MRP51, MITOCHONDRIAL"/>
    <property type="match status" value="1"/>
</dbReference>
<reference evidence="2" key="1">
    <citation type="submission" date="2014-02" db="EMBL/GenBank/DDBJ databases">
        <authorList>
            <person name="Genoscope - CEA"/>
        </authorList>
    </citation>
    <scope>NUCLEOTIDE SEQUENCE</scope>
    <source>
        <strain evidence="2">LS3</strain>
    </source>
</reference>